<feature type="binding site" evidence="3">
    <location>
        <position position="208"/>
    </location>
    <ligand>
        <name>Zn(2+)</name>
        <dbReference type="ChEBI" id="CHEBI:29105"/>
        <label>1</label>
        <note>catalytic</note>
    </ligand>
</feature>
<dbReference type="AlphaFoldDB" id="A0AA95I2J3"/>
<evidence type="ECO:0000313" key="5">
    <source>
        <dbReference type="Proteomes" id="UP001177943"/>
    </source>
</evidence>
<proteinExistence type="predicted"/>
<dbReference type="PANTHER" id="PTHR30304:SF0">
    <property type="entry name" value="D-TAGATOSE-1,6-BISPHOSPHATE ALDOLASE SUBUNIT GATY-RELATED"/>
    <property type="match status" value="1"/>
</dbReference>
<dbReference type="GO" id="GO:0005975">
    <property type="term" value="P:carbohydrate metabolic process"/>
    <property type="evidence" value="ECO:0007669"/>
    <property type="project" value="InterPro"/>
</dbReference>
<dbReference type="SUPFAM" id="SSF51569">
    <property type="entry name" value="Aldolase"/>
    <property type="match status" value="1"/>
</dbReference>
<evidence type="ECO:0000256" key="2">
    <source>
        <dbReference type="PIRSR" id="PIRSR001359-2"/>
    </source>
</evidence>
<feature type="binding site" evidence="2">
    <location>
        <begin position="209"/>
        <end position="211"/>
    </location>
    <ligand>
        <name>dihydroxyacetone phosphate</name>
        <dbReference type="ChEBI" id="CHEBI:57642"/>
    </ligand>
</feature>
<dbReference type="GO" id="GO:0008270">
    <property type="term" value="F:zinc ion binding"/>
    <property type="evidence" value="ECO:0007669"/>
    <property type="project" value="InterPro"/>
</dbReference>
<dbReference type="KEGG" id="pwn:QNH46_01585"/>
<evidence type="ECO:0000313" key="4">
    <source>
        <dbReference type="EMBL" id="WHX49409.1"/>
    </source>
</evidence>
<dbReference type="InterPro" id="IPR000771">
    <property type="entry name" value="FBA_II"/>
</dbReference>
<dbReference type="EMBL" id="CP126084">
    <property type="protein sequence ID" value="WHX49409.1"/>
    <property type="molecule type" value="Genomic_DNA"/>
</dbReference>
<feature type="binding site" evidence="2">
    <location>
        <position position="179"/>
    </location>
    <ligand>
        <name>dihydroxyacetone phosphate</name>
        <dbReference type="ChEBI" id="CHEBI:57642"/>
    </ligand>
</feature>
<feature type="binding site" evidence="2">
    <location>
        <begin position="230"/>
        <end position="233"/>
    </location>
    <ligand>
        <name>dihydroxyacetone phosphate</name>
        <dbReference type="ChEBI" id="CHEBI:57642"/>
    </ligand>
</feature>
<dbReference type="CDD" id="cd00947">
    <property type="entry name" value="TBP_aldolase_IIB"/>
    <property type="match status" value="1"/>
</dbReference>
<feature type="binding site" evidence="3">
    <location>
        <position position="81"/>
    </location>
    <ligand>
        <name>Zn(2+)</name>
        <dbReference type="ChEBI" id="CHEBI:29105"/>
        <label>1</label>
        <note>catalytic</note>
    </ligand>
</feature>
<dbReference type="PIRSF" id="PIRSF001359">
    <property type="entry name" value="F_bP_aldolase_II"/>
    <property type="match status" value="1"/>
</dbReference>
<accession>A0AA95I2J3</accession>
<keyword evidence="3" id="KW-0862">Zinc</keyword>
<evidence type="ECO:0000256" key="3">
    <source>
        <dbReference type="PIRSR" id="PIRSR001359-3"/>
    </source>
</evidence>
<dbReference type="InterPro" id="IPR013785">
    <property type="entry name" value="Aldolase_TIM"/>
</dbReference>
<dbReference type="InterPro" id="IPR050246">
    <property type="entry name" value="Class_II_FBP_aldolase"/>
</dbReference>
<protein>
    <submittedName>
        <fullName evidence="4">Ketose-bisphosphate aldolase</fullName>
    </submittedName>
</protein>
<dbReference type="RefSeq" id="WP_283926618.1">
    <property type="nucleotide sequence ID" value="NZ_CP126084.1"/>
</dbReference>
<sequence>MLITMKELLAVAYKNKFAVGAFNIGNGEFLRAIMETAEENDSPVILAIHPSELDFLTDSFVAYCRDIANKSRVPVVIHLDHGGNTAQVIRAIRCGFTSVMIDASTQPFEENIRITKEAVDIAHSVGVSVEAELGTVGQAEGSMEGGHDEILYTDPLEAKEFVERTGIDSLAVAIGTAHGMYPKDRVPKLQLGRLKEIASQVSVPLVLHGGSDNSPDEVAASIHLGISKVNISTEMKKAFFSQLRTNLQSMPKQVEPTVLFPSAIEAAKELILKKMQLFGSVGKKNLYYKEV</sequence>
<dbReference type="NCBIfam" id="NF006042">
    <property type="entry name" value="PRK08185.1"/>
    <property type="match status" value="1"/>
</dbReference>
<keyword evidence="3" id="KW-0479">Metal-binding</keyword>
<feature type="binding site" evidence="3">
    <location>
        <position position="178"/>
    </location>
    <ligand>
        <name>Zn(2+)</name>
        <dbReference type="ChEBI" id="CHEBI:29105"/>
        <label>1</label>
        <note>catalytic</note>
    </ligand>
</feature>
<comment type="cofactor">
    <cofactor evidence="3">
        <name>Zn(2+)</name>
        <dbReference type="ChEBI" id="CHEBI:29105"/>
    </cofactor>
    <text evidence="3">Binds 2 Zn(2+) ions per subunit. One is catalytic and the other provides a structural contribution.</text>
</comment>
<reference evidence="4" key="1">
    <citation type="submission" date="2023-05" db="EMBL/GenBank/DDBJ databases">
        <title>Comparative genomics of Bacillaceae isolates and their secondary metabolite potential.</title>
        <authorList>
            <person name="Song L."/>
            <person name="Nielsen L.J."/>
            <person name="Mohite O."/>
            <person name="Xu X."/>
            <person name="Weber T."/>
            <person name="Kovacs A.T."/>
        </authorList>
    </citation>
    <scope>NUCLEOTIDE SEQUENCE</scope>
    <source>
        <strain evidence="4">B2_4</strain>
    </source>
</reference>
<evidence type="ECO:0000256" key="1">
    <source>
        <dbReference type="PIRSR" id="PIRSR001359-1"/>
    </source>
</evidence>
<feature type="active site" description="Proton donor" evidence="1">
    <location>
        <position position="80"/>
    </location>
</feature>
<gene>
    <name evidence="4" type="ORF">QNH46_01585</name>
</gene>
<feature type="binding site" evidence="3">
    <location>
        <position position="132"/>
    </location>
    <ligand>
        <name>Zn(2+)</name>
        <dbReference type="ChEBI" id="CHEBI:29105"/>
        <label>2</label>
    </ligand>
</feature>
<organism evidence="4 5">
    <name type="scientific">Paenibacillus woosongensis</name>
    <dbReference type="NCBI Taxonomy" id="307580"/>
    <lineage>
        <taxon>Bacteria</taxon>
        <taxon>Bacillati</taxon>
        <taxon>Bacillota</taxon>
        <taxon>Bacilli</taxon>
        <taxon>Bacillales</taxon>
        <taxon>Paenibacillaceae</taxon>
        <taxon>Paenibacillus</taxon>
    </lineage>
</organism>
<dbReference type="Proteomes" id="UP001177943">
    <property type="component" value="Chromosome"/>
</dbReference>
<name>A0AA95I2J3_9BACL</name>
<dbReference type="GO" id="GO:0016832">
    <property type="term" value="F:aldehyde-lyase activity"/>
    <property type="evidence" value="ECO:0007669"/>
    <property type="project" value="InterPro"/>
</dbReference>
<dbReference type="Pfam" id="PF01116">
    <property type="entry name" value="F_bP_aldolase"/>
    <property type="match status" value="1"/>
</dbReference>
<feature type="binding site" evidence="3">
    <location>
        <position position="102"/>
    </location>
    <ligand>
        <name>Zn(2+)</name>
        <dbReference type="ChEBI" id="CHEBI:29105"/>
        <label>2</label>
    </ligand>
</feature>
<dbReference type="NCBIfam" id="TIGR00167">
    <property type="entry name" value="cbbA"/>
    <property type="match status" value="1"/>
</dbReference>
<dbReference type="PANTHER" id="PTHR30304">
    <property type="entry name" value="D-TAGATOSE-1,6-BISPHOSPHATE ALDOLASE"/>
    <property type="match status" value="1"/>
</dbReference>
<dbReference type="Gene3D" id="3.20.20.70">
    <property type="entry name" value="Aldolase class I"/>
    <property type="match status" value="1"/>
</dbReference>